<gene>
    <name evidence="1" type="ORF">DSO57_1002838</name>
</gene>
<organism evidence="1 2">
    <name type="scientific">Entomophthora muscae</name>
    <dbReference type="NCBI Taxonomy" id="34485"/>
    <lineage>
        <taxon>Eukaryota</taxon>
        <taxon>Fungi</taxon>
        <taxon>Fungi incertae sedis</taxon>
        <taxon>Zoopagomycota</taxon>
        <taxon>Entomophthoromycotina</taxon>
        <taxon>Entomophthoromycetes</taxon>
        <taxon>Entomophthorales</taxon>
        <taxon>Entomophthoraceae</taxon>
        <taxon>Entomophthora</taxon>
    </lineage>
</organism>
<keyword evidence="2" id="KW-1185">Reference proteome</keyword>
<proteinExistence type="predicted"/>
<sequence length="93" mass="10797">MDKDTSKDIGFSQETLNEIYRKVRRSDTSKINKEGLRLWSELLKLMTTEAIHRAYQEANVTTKTSNQSEKLLPRTVIDGEHMEKIVAQLLLDF</sequence>
<protein>
    <submittedName>
        <fullName evidence="1">Uncharacterized protein</fullName>
    </submittedName>
</protein>
<dbReference type="Proteomes" id="UP001165960">
    <property type="component" value="Unassembled WGS sequence"/>
</dbReference>
<comment type="caution">
    <text evidence="1">The sequence shown here is derived from an EMBL/GenBank/DDBJ whole genome shotgun (WGS) entry which is preliminary data.</text>
</comment>
<dbReference type="EMBL" id="QTSX02006396">
    <property type="protein sequence ID" value="KAJ9055543.1"/>
    <property type="molecule type" value="Genomic_DNA"/>
</dbReference>
<evidence type="ECO:0000313" key="1">
    <source>
        <dbReference type="EMBL" id="KAJ9055543.1"/>
    </source>
</evidence>
<evidence type="ECO:0000313" key="2">
    <source>
        <dbReference type="Proteomes" id="UP001165960"/>
    </source>
</evidence>
<name>A0ACC2RZS0_9FUNG</name>
<reference evidence="1" key="1">
    <citation type="submission" date="2022-04" db="EMBL/GenBank/DDBJ databases">
        <title>Genome of the entomopathogenic fungus Entomophthora muscae.</title>
        <authorList>
            <person name="Elya C."/>
            <person name="Lovett B.R."/>
            <person name="Lee E."/>
            <person name="Macias A.M."/>
            <person name="Hajek A.E."/>
            <person name="De Bivort B.L."/>
            <person name="Kasson M.T."/>
            <person name="De Fine Licht H.H."/>
            <person name="Stajich J.E."/>
        </authorList>
    </citation>
    <scope>NUCLEOTIDE SEQUENCE</scope>
    <source>
        <strain evidence="1">Berkeley</strain>
    </source>
</reference>
<accession>A0ACC2RZS0</accession>